<name>A0ABN2DD64_9ACTN</name>
<accession>A0ABN2DD64</accession>
<protein>
    <submittedName>
        <fullName evidence="1">Uncharacterized protein</fullName>
    </submittedName>
</protein>
<evidence type="ECO:0000313" key="2">
    <source>
        <dbReference type="Proteomes" id="UP001501470"/>
    </source>
</evidence>
<comment type="caution">
    <text evidence="1">The sequence shown here is derived from an EMBL/GenBank/DDBJ whole genome shotgun (WGS) entry which is preliminary data.</text>
</comment>
<organism evidence="1 2">
    <name type="scientific">Dactylosporangium maewongense</name>
    <dbReference type="NCBI Taxonomy" id="634393"/>
    <lineage>
        <taxon>Bacteria</taxon>
        <taxon>Bacillati</taxon>
        <taxon>Actinomycetota</taxon>
        <taxon>Actinomycetes</taxon>
        <taxon>Micromonosporales</taxon>
        <taxon>Micromonosporaceae</taxon>
        <taxon>Dactylosporangium</taxon>
    </lineage>
</organism>
<dbReference type="RefSeq" id="WP_344514884.1">
    <property type="nucleotide sequence ID" value="NZ_BAAAQD010000050.1"/>
</dbReference>
<reference evidence="1 2" key="1">
    <citation type="journal article" date="2019" name="Int. J. Syst. Evol. Microbiol.">
        <title>The Global Catalogue of Microorganisms (GCM) 10K type strain sequencing project: providing services to taxonomists for standard genome sequencing and annotation.</title>
        <authorList>
            <consortium name="The Broad Institute Genomics Platform"/>
            <consortium name="The Broad Institute Genome Sequencing Center for Infectious Disease"/>
            <person name="Wu L."/>
            <person name="Ma J."/>
        </authorList>
    </citation>
    <scope>NUCLEOTIDE SEQUENCE [LARGE SCALE GENOMIC DNA]</scope>
    <source>
        <strain evidence="1 2">JCM 15933</strain>
    </source>
</reference>
<gene>
    <name evidence="1" type="ORF">GCM10009827_114180</name>
</gene>
<dbReference type="EMBL" id="BAAAQD010000050">
    <property type="protein sequence ID" value="GAA1573418.1"/>
    <property type="molecule type" value="Genomic_DNA"/>
</dbReference>
<proteinExistence type="predicted"/>
<dbReference type="Proteomes" id="UP001501470">
    <property type="component" value="Unassembled WGS sequence"/>
</dbReference>
<sequence length="138" mass="15269">MASDFEELAAFLRRPGVGEHPVDEVRESVCGSCGGGRFEVRVMDTAKAARRTCLGCGQHAFIADSVEYWDEDDEVQVVCACVCGEEEFAAAVGFSLREDDDDVRWICVGLRCLACGRPGIYEEWLIKWGPSNYLLDHA</sequence>
<keyword evidence="2" id="KW-1185">Reference proteome</keyword>
<evidence type="ECO:0000313" key="1">
    <source>
        <dbReference type="EMBL" id="GAA1573418.1"/>
    </source>
</evidence>